<proteinExistence type="predicted"/>
<dbReference type="Proteomes" id="UP001500392">
    <property type="component" value="Unassembled WGS sequence"/>
</dbReference>
<dbReference type="RefSeq" id="WP_344939020.1">
    <property type="nucleotide sequence ID" value="NZ_BAABDM010000014.1"/>
</dbReference>
<gene>
    <name evidence="1" type="ORF">GCM10022414_37280</name>
</gene>
<reference evidence="2" key="1">
    <citation type="journal article" date="2019" name="Int. J. Syst. Evol. Microbiol.">
        <title>The Global Catalogue of Microorganisms (GCM) 10K type strain sequencing project: providing services to taxonomists for standard genome sequencing and annotation.</title>
        <authorList>
            <consortium name="The Broad Institute Genomics Platform"/>
            <consortium name="The Broad Institute Genome Sequencing Center for Infectious Disease"/>
            <person name="Wu L."/>
            <person name="Ma J."/>
        </authorList>
    </citation>
    <scope>NUCLEOTIDE SEQUENCE [LARGE SCALE GENOMIC DNA]</scope>
    <source>
        <strain evidence="2">JCM 17304</strain>
    </source>
</reference>
<evidence type="ECO:0000313" key="2">
    <source>
        <dbReference type="Proteomes" id="UP001500392"/>
    </source>
</evidence>
<name>A0ABP7X7Z5_9GAMM</name>
<keyword evidence="2" id="KW-1185">Reference proteome</keyword>
<dbReference type="EMBL" id="BAABDM010000014">
    <property type="protein sequence ID" value="GAA4106674.1"/>
    <property type="molecule type" value="Genomic_DNA"/>
</dbReference>
<accession>A0ABP7X7Z5</accession>
<organism evidence="1 2">
    <name type="scientific">Zhongshania borealis</name>
    <dbReference type="NCBI Taxonomy" id="889488"/>
    <lineage>
        <taxon>Bacteria</taxon>
        <taxon>Pseudomonadati</taxon>
        <taxon>Pseudomonadota</taxon>
        <taxon>Gammaproteobacteria</taxon>
        <taxon>Cellvibrionales</taxon>
        <taxon>Spongiibacteraceae</taxon>
        <taxon>Zhongshania</taxon>
    </lineage>
</organism>
<comment type="caution">
    <text evidence="1">The sequence shown here is derived from an EMBL/GenBank/DDBJ whole genome shotgun (WGS) entry which is preliminary data.</text>
</comment>
<protein>
    <submittedName>
        <fullName evidence="1">Uncharacterized protein</fullName>
    </submittedName>
</protein>
<sequence length="69" mass="7802">MPSFLLHIKALILKGYYKVGRQNSAEFAVFDNRFAGFAGALCHILVRIVEGVVATVLRQNNAKKSFWIY</sequence>
<evidence type="ECO:0000313" key="1">
    <source>
        <dbReference type="EMBL" id="GAA4106674.1"/>
    </source>
</evidence>